<dbReference type="AlphaFoldDB" id="A0AAU7G9A3"/>
<feature type="active site" description="Proton donor" evidence="1">
    <location>
        <position position="322"/>
    </location>
</feature>
<dbReference type="GO" id="GO:0046556">
    <property type="term" value="F:alpha-L-arabinofuranosidase activity"/>
    <property type="evidence" value="ECO:0007669"/>
    <property type="project" value="InterPro"/>
</dbReference>
<gene>
    <name evidence="4" type="ORF">AAME72_13020</name>
</gene>
<dbReference type="CDD" id="cd23451">
    <property type="entry name" value="beta-trefoil_Ricin_laminarinase"/>
    <property type="match status" value="1"/>
</dbReference>
<feature type="disulfide bond" evidence="2">
    <location>
        <begin position="45"/>
        <end position="55"/>
    </location>
</feature>
<feature type="disulfide bond" evidence="2">
    <location>
        <begin position="197"/>
        <end position="198"/>
    </location>
</feature>
<dbReference type="GO" id="GO:0045490">
    <property type="term" value="P:pectin catabolic process"/>
    <property type="evidence" value="ECO:0007669"/>
    <property type="project" value="TreeGrafter"/>
</dbReference>
<dbReference type="SUPFAM" id="SSF50370">
    <property type="entry name" value="Ricin B-like lectins"/>
    <property type="match status" value="2"/>
</dbReference>
<accession>A0AAU7G9A3</accession>
<feature type="domain" description="Ricin B lectin" evidence="3">
    <location>
        <begin position="497"/>
        <end position="637"/>
    </location>
</feature>
<proteinExistence type="predicted"/>
<dbReference type="PANTHER" id="PTHR39447">
    <property type="entry name" value="ALPHA-L-ARABINOFURANOSIDASE B"/>
    <property type="match status" value="1"/>
</dbReference>
<feature type="disulfide bond" evidence="2">
    <location>
        <begin position="105"/>
        <end position="110"/>
    </location>
</feature>
<keyword evidence="2" id="KW-1015">Disulfide bond</keyword>
<dbReference type="GO" id="GO:0031221">
    <property type="term" value="P:arabinan metabolic process"/>
    <property type="evidence" value="ECO:0007669"/>
    <property type="project" value="InterPro"/>
</dbReference>
<evidence type="ECO:0000256" key="2">
    <source>
        <dbReference type="PIRSR" id="PIRSR638964-3"/>
    </source>
</evidence>
<sequence length="637" mass="64801">MHIQSPPLHRRGLAAVVGLIALVLALIVAPLAGPAPAEAATDGPCDIYASAGTPCVAAYSPARALYASYNGPLYQVKRASDGATRNIGVLGAGGYADAAAQDAFCAGTSCVIPVLYDQSANHNDLTPAPAGEQGAANAPADAAALPITVGGAKAYGLYLPPGVAYRRSSKVTVGTARGASPESMYEVASGTNVNSACCSDFGNVETDTVDTGAGHMDTLNLSTLGAVGATGHGPWVQADLEEGVFQGKTFVWTPNQGNASKFVTAVLKNNGVDTFALKGGNSQSGGLSTWYNGALPDGTDRFGSTWKPMKLEGSIGLGAGGDNSNRGTQSFFEGVMTSGYATDAAENAVQANIVAQHYDGVSTGGGPGRQIVGPGGKCVDVSGDDTGGNLAVVQLWDCKTLAADQRWTGSGFGDGTLNTLGRCLDVDGNVTTLGTGVELYDCNGVPGQQWIPQADGSIKNPASGLCLDAPNGNTANGTPLRIWTCNGAPAQKFQVTTPILHPVAGAAAKCVDVAGNDLNVNNQRVQLWSCQNVVTGAPGGNAEARDQQWTYVPGDQSVRTIGRCLDVIDNVTTMGAGVQLHDCNGVGGQHWVPQANGAILNPASGYCLDAPNGATADGTALRIWDCNGAPAQTFTLN</sequence>
<evidence type="ECO:0000256" key="1">
    <source>
        <dbReference type="PIRSR" id="PIRSR638964-1"/>
    </source>
</evidence>
<feature type="active site" description="Nucleophile" evidence="1">
    <location>
        <position position="241"/>
    </location>
</feature>
<organism evidence="4">
    <name type="scientific">Leifsonia sp. NPDC080035</name>
    <dbReference type="NCBI Taxonomy" id="3143936"/>
    <lineage>
        <taxon>Bacteria</taxon>
        <taxon>Bacillati</taxon>
        <taxon>Actinomycetota</taxon>
        <taxon>Actinomycetes</taxon>
        <taxon>Micrococcales</taxon>
        <taxon>Microbacteriaceae</taxon>
        <taxon>Leifsonia</taxon>
    </lineage>
</organism>
<dbReference type="RefSeq" id="WP_348786977.1">
    <property type="nucleotide sequence ID" value="NZ_CP157390.1"/>
</dbReference>
<dbReference type="EMBL" id="CP157390">
    <property type="protein sequence ID" value="XBM47001.1"/>
    <property type="molecule type" value="Genomic_DNA"/>
</dbReference>
<dbReference type="Gene3D" id="2.60.120.200">
    <property type="match status" value="1"/>
</dbReference>
<dbReference type="Pfam" id="PF09206">
    <property type="entry name" value="ArabFuran-catal"/>
    <property type="match status" value="1"/>
</dbReference>
<dbReference type="InterPro" id="IPR000772">
    <property type="entry name" value="Ricin_B_lectin"/>
</dbReference>
<dbReference type="PROSITE" id="PS50231">
    <property type="entry name" value="RICIN_B_LECTIN"/>
    <property type="match status" value="2"/>
</dbReference>
<name>A0AAU7G9A3_9MICO</name>
<dbReference type="InterPro" id="IPR013320">
    <property type="entry name" value="ConA-like_dom_sf"/>
</dbReference>
<dbReference type="InterPro" id="IPR035992">
    <property type="entry name" value="Ricin_B-like_lectins"/>
</dbReference>
<dbReference type="InterPro" id="IPR015289">
    <property type="entry name" value="A-L-arabinofuranosidase_B_cat"/>
</dbReference>
<dbReference type="Gene3D" id="2.80.10.50">
    <property type="match status" value="3"/>
</dbReference>
<dbReference type="InterPro" id="IPR038964">
    <property type="entry name" value="ABFB"/>
</dbReference>
<evidence type="ECO:0000259" key="3">
    <source>
        <dbReference type="SMART" id="SM00458"/>
    </source>
</evidence>
<dbReference type="Pfam" id="PF00652">
    <property type="entry name" value="Ricin_B_lectin"/>
    <property type="match status" value="2"/>
</dbReference>
<dbReference type="SUPFAM" id="SSF49899">
    <property type="entry name" value="Concanavalin A-like lectins/glucanases"/>
    <property type="match status" value="1"/>
</dbReference>
<evidence type="ECO:0000313" key="4">
    <source>
        <dbReference type="EMBL" id="XBM47001.1"/>
    </source>
</evidence>
<protein>
    <submittedName>
        <fullName evidence="4">Arabinofuranosidase catalytic domain-containing protein</fullName>
    </submittedName>
</protein>
<reference evidence="4" key="1">
    <citation type="submission" date="2024-05" db="EMBL/GenBank/DDBJ databases">
        <title>The Natural Products Discovery Center: Release of the First 8490 Sequenced Strains for Exploring Actinobacteria Biosynthetic Diversity.</title>
        <authorList>
            <person name="Kalkreuter E."/>
            <person name="Kautsar S.A."/>
            <person name="Yang D."/>
            <person name="Bader C.D."/>
            <person name="Teijaro C.N."/>
            <person name="Fluegel L."/>
            <person name="Davis C.M."/>
            <person name="Simpson J.R."/>
            <person name="Lauterbach L."/>
            <person name="Steele A.D."/>
            <person name="Gui C."/>
            <person name="Meng S."/>
            <person name="Li G."/>
            <person name="Viehrig K."/>
            <person name="Ye F."/>
            <person name="Su P."/>
            <person name="Kiefer A.F."/>
            <person name="Nichols A."/>
            <person name="Cepeda A.J."/>
            <person name="Yan W."/>
            <person name="Fan B."/>
            <person name="Jiang Y."/>
            <person name="Adhikari A."/>
            <person name="Zheng C.-J."/>
            <person name="Schuster L."/>
            <person name="Cowan T.M."/>
            <person name="Smanski M.J."/>
            <person name="Chevrette M.G."/>
            <person name="de Carvalho L.P.S."/>
            <person name="Shen B."/>
        </authorList>
    </citation>
    <scope>NUCLEOTIDE SEQUENCE</scope>
    <source>
        <strain evidence="4">NPDC080035</strain>
    </source>
</reference>
<dbReference type="GO" id="GO:0019566">
    <property type="term" value="P:arabinose metabolic process"/>
    <property type="evidence" value="ECO:0007669"/>
    <property type="project" value="InterPro"/>
</dbReference>
<feature type="domain" description="Ricin B lectin" evidence="3">
    <location>
        <begin position="365"/>
        <end position="496"/>
    </location>
</feature>
<dbReference type="PANTHER" id="PTHR39447:SF2">
    <property type="entry name" value="ALPHA-L-ARABINOFURANOSIDASE B"/>
    <property type="match status" value="1"/>
</dbReference>
<dbReference type="SMART" id="SM00458">
    <property type="entry name" value="RICIN"/>
    <property type="match status" value="2"/>
</dbReference>